<evidence type="ECO:0000256" key="3">
    <source>
        <dbReference type="ARBA" id="ARBA00012560"/>
    </source>
</evidence>
<name>A0A9D5K084_9BACT</name>
<keyword evidence="5 10" id="KW-0328">Glycosyltransferase</keyword>
<dbReference type="PANTHER" id="PTHR32438">
    <property type="entry name" value="4-ALPHA-GLUCANOTRANSFERASE DPE1, CHLOROPLASTIC/AMYLOPLASTIC"/>
    <property type="match status" value="1"/>
</dbReference>
<keyword evidence="7" id="KW-0119">Carbohydrate metabolism</keyword>
<reference evidence="10" key="1">
    <citation type="submission" date="2019-11" db="EMBL/GenBank/DDBJ databases">
        <title>Microbial mats filling the niche in hypersaline microbial mats.</title>
        <authorList>
            <person name="Wong H.L."/>
            <person name="Macleod F.I."/>
            <person name="White R.A. III"/>
            <person name="Burns B.P."/>
        </authorList>
    </citation>
    <scope>NUCLEOTIDE SEQUENCE</scope>
    <source>
        <strain evidence="10">Rbin_158</strain>
    </source>
</reference>
<evidence type="ECO:0000256" key="4">
    <source>
        <dbReference type="ARBA" id="ARBA00020295"/>
    </source>
</evidence>
<comment type="caution">
    <text evidence="10">The sequence shown here is derived from an EMBL/GenBank/DDBJ whole genome shotgun (WGS) entry which is preliminary data.</text>
</comment>
<dbReference type="EMBL" id="WJJP01000746">
    <property type="protein sequence ID" value="MBD3327499.1"/>
    <property type="molecule type" value="Genomic_DNA"/>
</dbReference>
<evidence type="ECO:0000256" key="9">
    <source>
        <dbReference type="ARBA" id="ARBA00031501"/>
    </source>
</evidence>
<organism evidence="10 11">
    <name type="scientific">candidate division KSB3 bacterium</name>
    <dbReference type="NCBI Taxonomy" id="2044937"/>
    <lineage>
        <taxon>Bacteria</taxon>
        <taxon>candidate division KSB3</taxon>
    </lineage>
</organism>
<protein>
    <recommendedName>
        <fullName evidence="4">4-alpha-glucanotransferase</fullName>
        <ecNumber evidence="3">2.4.1.25</ecNumber>
    </recommendedName>
    <alternativeName>
        <fullName evidence="8">Amylomaltase</fullName>
    </alternativeName>
    <alternativeName>
        <fullName evidence="9">Disproportionating enzyme</fullName>
    </alternativeName>
</protein>
<comment type="similarity">
    <text evidence="2">Belongs to the disproportionating enzyme family.</text>
</comment>
<dbReference type="GO" id="GO:0005975">
    <property type="term" value="P:carbohydrate metabolic process"/>
    <property type="evidence" value="ECO:0007669"/>
    <property type="project" value="InterPro"/>
</dbReference>
<evidence type="ECO:0000256" key="1">
    <source>
        <dbReference type="ARBA" id="ARBA00000439"/>
    </source>
</evidence>
<sequence length="267" mass="30960">AWANPDRFYFDEHGNLTVVAGVPPDYFSETGQLWGNPIYRWDVMQAQEYSWWTARIAKTFEMVDIIRLDHFRGFAKYWQVPATETTAINGSWEPGPGADFFRTLEAKLGTLPIIAEDLGVITPDVVELRERFDFPGMKILQFAFDSNEENDYLPHTYDKNCIVYTGTHDNDTTRGWYAKCSDQDRHWVNTYLQTDGSDICWDFIRTAWASVADIAITPLQDVLCLGSEARMNTPATSGRNWKWRFTWDMIAPDAFDRLRMMTQIYGR</sequence>
<dbReference type="Pfam" id="PF02446">
    <property type="entry name" value="Glyco_hydro_77"/>
    <property type="match status" value="1"/>
</dbReference>
<evidence type="ECO:0000313" key="11">
    <source>
        <dbReference type="Proteomes" id="UP000649604"/>
    </source>
</evidence>
<dbReference type="Proteomes" id="UP000649604">
    <property type="component" value="Unassembled WGS sequence"/>
</dbReference>
<comment type="catalytic activity">
    <reaction evidence="1">
        <text>Transfers a segment of a (1-&gt;4)-alpha-D-glucan to a new position in an acceptor, which may be glucose or a (1-&gt;4)-alpha-D-glucan.</text>
        <dbReference type="EC" id="2.4.1.25"/>
    </reaction>
</comment>
<dbReference type="Gene3D" id="3.20.20.80">
    <property type="entry name" value="Glycosidases"/>
    <property type="match status" value="1"/>
</dbReference>
<keyword evidence="6 10" id="KW-0808">Transferase</keyword>
<evidence type="ECO:0000256" key="8">
    <source>
        <dbReference type="ARBA" id="ARBA00031423"/>
    </source>
</evidence>
<dbReference type="EC" id="2.4.1.25" evidence="3"/>
<dbReference type="AlphaFoldDB" id="A0A9D5K084"/>
<dbReference type="InterPro" id="IPR003385">
    <property type="entry name" value="Glyco_hydro_77"/>
</dbReference>
<evidence type="ECO:0000256" key="2">
    <source>
        <dbReference type="ARBA" id="ARBA00005684"/>
    </source>
</evidence>
<dbReference type="GO" id="GO:0004134">
    <property type="term" value="F:4-alpha-glucanotransferase activity"/>
    <property type="evidence" value="ECO:0007669"/>
    <property type="project" value="UniProtKB-EC"/>
</dbReference>
<evidence type="ECO:0000313" key="10">
    <source>
        <dbReference type="EMBL" id="MBD3327499.1"/>
    </source>
</evidence>
<feature type="non-terminal residue" evidence="10">
    <location>
        <position position="1"/>
    </location>
</feature>
<evidence type="ECO:0000256" key="5">
    <source>
        <dbReference type="ARBA" id="ARBA00022676"/>
    </source>
</evidence>
<evidence type="ECO:0000256" key="6">
    <source>
        <dbReference type="ARBA" id="ARBA00022679"/>
    </source>
</evidence>
<gene>
    <name evidence="10" type="ORF">GF339_23140</name>
</gene>
<evidence type="ECO:0000256" key="7">
    <source>
        <dbReference type="ARBA" id="ARBA00023277"/>
    </source>
</evidence>
<dbReference type="InterPro" id="IPR017853">
    <property type="entry name" value="GH"/>
</dbReference>
<dbReference type="PANTHER" id="PTHR32438:SF5">
    <property type="entry name" value="4-ALPHA-GLUCANOTRANSFERASE DPE1, CHLOROPLASTIC_AMYLOPLASTIC"/>
    <property type="match status" value="1"/>
</dbReference>
<proteinExistence type="inferred from homology"/>
<accession>A0A9D5K084</accession>
<dbReference type="SUPFAM" id="SSF51445">
    <property type="entry name" value="(Trans)glycosidases"/>
    <property type="match status" value="1"/>
</dbReference>